<feature type="compositionally biased region" description="Basic and acidic residues" evidence="1">
    <location>
        <begin position="162"/>
        <end position="172"/>
    </location>
</feature>
<dbReference type="AlphaFoldDB" id="A0A843WN83"/>
<evidence type="ECO:0000313" key="3">
    <source>
        <dbReference type="Proteomes" id="UP000652761"/>
    </source>
</evidence>
<gene>
    <name evidence="2" type="ORF">Taro_036950</name>
</gene>
<protein>
    <submittedName>
        <fullName evidence="2">Uncharacterized protein</fullName>
    </submittedName>
</protein>
<reference evidence="2" key="1">
    <citation type="submission" date="2017-07" db="EMBL/GenBank/DDBJ databases">
        <title>Taro Niue Genome Assembly and Annotation.</title>
        <authorList>
            <person name="Atibalentja N."/>
            <person name="Keating K."/>
            <person name="Fields C.J."/>
        </authorList>
    </citation>
    <scope>NUCLEOTIDE SEQUENCE</scope>
    <source>
        <strain evidence="2">Niue_2</strain>
        <tissue evidence="2">Leaf</tissue>
    </source>
</reference>
<accession>A0A843WN83</accession>
<evidence type="ECO:0000256" key="1">
    <source>
        <dbReference type="SAM" id="MobiDB-lite"/>
    </source>
</evidence>
<sequence length="199" mass="21824">MSTTTAIDMRSAAASSSLRGGYLVVEVPDGVEAQREVYLVLPPPRRSLPRRRRRRRGRGRGGGRDRGKRERREGRRRRRGRRGGGGGLPEEGAEVKRVQAAEPAEGEHDGAELLRGAAEVGPVPRADPLPEPLVLGRPPPRPAHARGPPQRRRVRVPQHLEQQVEGRGKRPGWEGVSPSHVTEKGAALGFNYEGSQIPR</sequence>
<feature type="region of interest" description="Disordered" evidence="1">
    <location>
        <begin position="41"/>
        <end position="199"/>
    </location>
</feature>
<feature type="compositionally biased region" description="Basic and acidic residues" evidence="1">
    <location>
        <begin position="93"/>
        <end position="112"/>
    </location>
</feature>
<name>A0A843WN83_COLES</name>
<proteinExistence type="predicted"/>
<feature type="compositionally biased region" description="Basic and acidic residues" evidence="1">
    <location>
        <begin position="62"/>
        <end position="73"/>
    </location>
</feature>
<feature type="compositionally biased region" description="Basic residues" evidence="1">
    <location>
        <begin position="47"/>
        <end position="61"/>
    </location>
</feature>
<organism evidence="2 3">
    <name type="scientific">Colocasia esculenta</name>
    <name type="common">Wild taro</name>
    <name type="synonym">Arum esculentum</name>
    <dbReference type="NCBI Taxonomy" id="4460"/>
    <lineage>
        <taxon>Eukaryota</taxon>
        <taxon>Viridiplantae</taxon>
        <taxon>Streptophyta</taxon>
        <taxon>Embryophyta</taxon>
        <taxon>Tracheophyta</taxon>
        <taxon>Spermatophyta</taxon>
        <taxon>Magnoliopsida</taxon>
        <taxon>Liliopsida</taxon>
        <taxon>Araceae</taxon>
        <taxon>Aroideae</taxon>
        <taxon>Colocasieae</taxon>
        <taxon>Colocasia</taxon>
    </lineage>
</organism>
<evidence type="ECO:0000313" key="2">
    <source>
        <dbReference type="EMBL" id="MQM04160.1"/>
    </source>
</evidence>
<dbReference type="EMBL" id="NMUH01003164">
    <property type="protein sequence ID" value="MQM04160.1"/>
    <property type="molecule type" value="Genomic_DNA"/>
</dbReference>
<keyword evidence="3" id="KW-1185">Reference proteome</keyword>
<comment type="caution">
    <text evidence="2">The sequence shown here is derived from an EMBL/GenBank/DDBJ whole genome shotgun (WGS) entry which is preliminary data.</text>
</comment>
<feature type="compositionally biased region" description="Pro residues" evidence="1">
    <location>
        <begin position="125"/>
        <end position="142"/>
    </location>
</feature>
<dbReference type="Proteomes" id="UP000652761">
    <property type="component" value="Unassembled WGS sequence"/>
</dbReference>